<dbReference type="GO" id="GO:0008270">
    <property type="term" value="F:zinc ion binding"/>
    <property type="evidence" value="ECO:0007669"/>
    <property type="project" value="UniProtKB-UniRule"/>
</dbReference>
<proteinExistence type="inferred from homology"/>
<evidence type="ECO:0000256" key="3">
    <source>
        <dbReference type="ARBA" id="ARBA00022723"/>
    </source>
</evidence>
<comment type="function">
    <text evidence="6">Part of an energy-coupled inorganic carbon pump.</text>
</comment>
<evidence type="ECO:0000256" key="2">
    <source>
        <dbReference type="ARBA" id="ARBA00022475"/>
    </source>
</evidence>
<keyword evidence="2 6" id="KW-1003">Cell membrane</keyword>
<evidence type="ECO:0000256" key="5">
    <source>
        <dbReference type="ARBA" id="ARBA00023136"/>
    </source>
</evidence>
<dbReference type="AlphaFoldDB" id="A0A517PS05"/>
<accession>A0A517PS05</accession>
<evidence type="ECO:0000256" key="7">
    <source>
        <dbReference type="SAM" id="Coils"/>
    </source>
</evidence>
<evidence type="ECO:0000313" key="9">
    <source>
        <dbReference type="Proteomes" id="UP000320421"/>
    </source>
</evidence>
<keyword evidence="7" id="KW-0175">Coiled coil</keyword>
<feature type="coiled-coil region" evidence="7">
    <location>
        <begin position="78"/>
        <end position="105"/>
    </location>
</feature>
<evidence type="ECO:0000256" key="6">
    <source>
        <dbReference type="HAMAP-Rule" id="MF_01871"/>
    </source>
</evidence>
<evidence type="ECO:0000313" key="8">
    <source>
        <dbReference type="EMBL" id="QDT22152.1"/>
    </source>
</evidence>
<dbReference type="InterPro" id="IPR018752">
    <property type="entry name" value="DabA"/>
</dbReference>
<feature type="binding site" evidence="6">
    <location>
        <position position="520"/>
    </location>
    <ligand>
        <name>Zn(2+)</name>
        <dbReference type="ChEBI" id="CHEBI:29105"/>
    </ligand>
</feature>
<organism evidence="8 9">
    <name type="scientific">Gimesia chilikensis</name>
    <dbReference type="NCBI Taxonomy" id="2605989"/>
    <lineage>
        <taxon>Bacteria</taxon>
        <taxon>Pseudomonadati</taxon>
        <taxon>Planctomycetota</taxon>
        <taxon>Planctomycetia</taxon>
        <taxon>Planctomycetales</taxon>
        <taxon>Planctomycetaceae</taxon>
        <taxon>Gimesia</taxon>
    </lineage>
</organism>
<keyword evidence="3 6" id="KW-0479">Metal-binding</keyword>
<keyword evidence="4 6" id="KW-0862">Zinc</keyword>
<dbReference type="Proteomes" id="UP000320421">
    <property type="component" value="Chromosome"/>
</dbReference>
<keyword evidence="1 6" id="KW-0813">Transport</keyword>
<dbReference type="EMBL" id="CP036266">
    <property type="protein sequence ID" value="QDT22152.1"/>
    <property type="molecule type" value="Genomic_DNA"/>
</dbReference>
<dbReference type="HAMAP" id="MF_01871">
    <property type="entry name" value="DabA"/>
    <property type="match status" value="1"/>
</dbReference>
<dbReference type="PANTHER" id="PTHR38344:SF1">
    <property type="entry name" value="INORGANIC CARBON TRANSPORTER SUBUNIT DABA-RELATED"/>
    <property type="match status" value="1"/>
</dbReference>
<feature type="binding site" evidence="6">
    <location>
        <position position="518"/>
    </location>
    <ligand>
        <name>Zn(2+)</name>
        <dbReference type="ChEBI" id="CHEBI:29105"/>
    </ligand>
</feature>
<keyword evidence="5 6" id="KW-0472">Membrane</keyword>
<comment type="subunit">
    <text evidence="6">Forms a complex with DabB.</text>
</comment>
<keyword evidence="9" id="KW-1185">Reference proteome</keyword>
<evidence type="ECO:0000256" key="4">
    <source>
        <dbReference type="ARBA" id="ARBA00022833"/>
    </source>
</evidence>
<name>A0A517PS05_9PLAN</name>
<dbReference type="RefSeq" id="WP_145187560.1">
    <property type="nucleotide sequence ID" value="NZ_CP036266.1"/>
</dbReference>
<evidence type="ECO:0000256" key="1">
    <source>
        <dbReference type="ARBA" id="ARBA00022448"/>
    </source>
</evidence>
<comment type="cofactor">
    <cofactor evidence="6">
        <name>Zn(2+)</name>
        <dbReference type="ChEBI" id="CHEBI:29105"/>
    </cofactor>
</comment>
<dbReference type="Pfam" id="PF10070">
    <property type="entry name" value="DabA"/>
    <property type="match status" value="1"/>
</dbReference>
<dbReference type="PANTHER" id="PTHR38344">
    <property type="entry name" value="UPF0753 PROTEIN AQ_863"/>
    <property type="match status" value="1"/>
</dbReference>
<gene>
    <name evidence="6" type="primary">dabA</name>
    <name evidence="8" type="ORF">HG66A1_39590</name>
</gene>
<comment type="similarity">
    <text evidence="6">Belongs to the inorganic carbon transporter (TC 9.A.2) DabA family.</text>
</comment>
<comment type="subcellular location">
    <subcellularLocation>
        <location evidence="6">Cell membrane</location>
        <topology evidence="6">Peripheral membrane protein</topology>
    </subcellularLocation>
</comment>
<protein>
    <recommendedName>
        <fullName evidence="6">Probable inorganic carbon transporter subunit DabA</fullName>
    </recommendedName>
</protein>
<feature type="binding site" evidence="6">
    <location>
        <position position="706"/>
    </location>
    <ligand>
        <name>Zn(2+)</name>
        <dbReference type="ChEBI" id="CHEBI:29105"/>
    </ligand>
</feature>
<sequence length="1051" mass="119023">MNKPTEIKPGDQPELSTDSEKHAELIQVIKHAAHYLPAQGPITVFVHHNTLHAFESLPFENGVSAGGKIFGCHPYLPEERYRKKLENQRIRVQDLQAVLHDELAERADQLIGTFGTRYALRLAMLEFPLHSGPVAELRWFIAETDALRRFRQEVSPATRAQTIAKTQNWIMRDFREGKHPNDQKSEMIMSSLCSQFNTKSMDSWNAQKWESFALHFLWEVCHNRVQSANIKPMSTTHKSVRHRDLLMSATGVDSDLIVNEVLIRFCAAFLDQGFGAWTLPERNTGFYHAFLNLYSGSKLSPSVTLSGLNSEINRLLVSNLSPLESISESLSLLGVPDEERDDYISQTLLALRGWSGIAWQMESNAEWAPHPAPKGTLIEFLAVRLILDRLAVTAVMQESLHFEGSLETVRNEILKNTHPSMKDHQYQLAFTLFQLSQVRGWNPEDLMYLSDEQWRLLIQEIEQFSSLERRRIFHLAYERKYRNDILNAVSAHTKRYRELKAQAEPQQPMQPAYQVVCCIDEREESFRRHLEEIAPDCETFGIAGFFGVAMYYRGAADAHFTPLCPVNIKPVHFVQEETLYSLERISRRRAVTRRRLGRATHQTHVGTRTFLGGLLTGLVGSLAAFPLVARTLFPRTTAQIRGMFQSIVAPPTTQLRLERISAEPGNHGDQLGYSIVEMAQIVEGGLRAMGLARSEQFSPLVIICGHGSSSMNNPHEAAHDCGACGGGRGGPNARAFAQMANDPRVRRILSEHSLVIPDETNFLGCYHNTCNDNVTWYDLDRLPVSHRKLFETADKHISAARAHNAHERCRRFESADLDLSVDEALRHVEGRAEDLSQVRPEYGHATNSICFVGRREWNRGLFLDRRAFLTSYNPLQDDEDSKILERLLQAVIPVCAGINLEYYFSYVDSTGYGCGTKLAHNITSLLGVMDGSASDLRPGLPWQMVEIHEPVRLLLVIETTKEAMSRIINDNPGIARLVNGNWVQLAILDVETSQIHEYRNGFFTLYRPESEQLPRTNSSIDWYRGKRDHLGFASIENPAVSPSLKQVSVTQ</sequence>
<dbReference type="OrthoDB" id="9805101at2"/>
<reference evidence="8 9" key="1">
    <citation type="submission" date="2019-02" db="EMBL/GenBank/DDBJ databases">
        <title>Deep-cultivation of Planctomycetes and their phenomic and genomic characterization uncovers novel biology.</title>
        <authorList>
            <person name="Wiegand S."/>
            <person name="Jogler M."/>
            <person name="Boedeker C."/>
            <person name="Pinto D."/>
            <person name="Vollmers J."/>
            <person name="Rivas-Marin E."/>
            <person name="Kohn T."/>
            <person name="Peeters S.H."/>
            <person name="Heuer A."/>
            <person name="Rast P."/>
            <person name="Oberbeckmann S."/>
            <person name="Bunk B."/>
            <person name="Jeske O."/>
            <person name="Meyerdierks A."/>
            <person name="Storesund J.E."/>
            <person name="Kallscheuer N."/>
            <person name="Luecker S."/>
            <person name="Lage O.M."/>
            <person name="Pohl T."/>
            <person name="Merkel B.J."/>
            <person name="Hornburger P."/>
            <person name="Mueller R.-W."/>
            <person name="Bruemmer F."/>
            <person name="Labrenz M."/>
            <person name="Spormann A.M."/>
            <person name="Op den Camp H."/>
            <person name="Overmann J."/>
            <person name="Amann R."/>
            <person name="Jetten M.S.M."/>
            <person name="Mascher T."/>
            <person name="Medema M.H."/>
            <person name="Devos D.P."/>
            <person name="Kaster A.-K."/>
            <person name="Ovreas L."/>
            <person name="Rohde M."/>
            <person name="Galperin M.Y."/>
            <person name="Jogler C."/>
        </authorList>
    </citation>
    <scope>NUCLEOTIDE SEQUENCE [LARGE SCALE GENOMIC DNA]</scope>
    <source>
        <strain evidence="8 9">HG66A1</strain>
    </source>
</reference>
<feature type="binding site" evidence="6">
    <location>
        <position position="721"/>
    </location>
    <ligand>
        <name>Zn(2+)</name>
        <dbReference type="ChEBI" id="CHEBI:29105"/>
    </ligand>
</feature>
<dbReference type="GO" id="GO:0005886">
    <property type="term" value="C:plasma membrane"/>
    <property type="evidence" value="ECO:0007669"/>
    <property type="project" value="UniProtKB-SubCell"/>
</dbReference>